<reference evidence="2" key="1">
    <citation type="journal article" date="2015" name="Proc. Natl. Acad. Sci. U.S.A.">
        <title>Genome sequence of the Asian Tiger mosquito, Aedes albopictus, reveals insights into its biology, genetics, and evolution.</title>
        <authorList>
            <person name="Chen X.G."/>
            <person name="Jiang X."/>
            <person name="Gu J."/>
            <person name="Xu M."/>
            <person name="Wu Y."/>
            <person name="Deng Y."/>
            <person name="Zhang C."/>
            <person name="Bonizzoni M."/>
            <person name="Dermauw W."/>
            <person name="Vontas J."/>
            <person name="Armbruster P."/>
            <person name="Huang X."/>
            <person name="Yang Y."/>
            <person name="Zhang H."/>
            <person name="He W."/>
            <person name="Peng H."/>
            <person name="Liu Y."/>
            <person name="Wu K."/>
            <person name="Chen J."/>
            <person name="Lirakis M."/>
            <person name="Topalis P."/>
            <person name="Van Leeuwen T."/>
            <person name="Hall A.B."/>
            <person name="Jiang X."/>
            <person name="Thorpe C."/>
            <person name="Mueller R.L."/>
            <person name="Sun C."/>
            <person name="Waterhouse R.M."/>
            <person name="Yan G."/>
            <person name="Tu Z.J."/>
            <person name="Fang X."/>
            <person name="James A.A."/>
        </authorList>
    </citation>
    <scope>NUCLEOTIDE SEQUENCE [LARGE SCALE GENOMIC DNA]</scope>
    <source>
        <strain evidence="2">Foshan</strain>
    </source>
</reference>
<accession>A0ABM1Z0X9</accession>
<dbReference type="RefSeq" id="XP_062707696.1">
    <property type="nucleotide sequence ID" value="XM_062851712.1"/>
</dbReference>
<keyword evidence="2" id="KW-1185">Reference proteome</keyword>
<dbReference type="GeneID" id="109411539"/>
<evidence type="ECO:0000313" key="1">
    <source>
        <dbReference type="EnsemblMetazoa" id="AALFPA23_013952.P20233"/>
    </source>
</evidence>
<organism evidence="1 2">
    <name type="scientific">Aedes albopictus</name>
    <name type="common">Asian tiger mosquito</name>
    <name type="synonym">Stegomyia albopicta</name>
    <dbReference type="NCBI Taxonomy" id="7160"/>
    <lineage>
        <taxon>Eukaryota</taxon>
        <taxon>Metazoa</taxon>
        <taxon>Ecdysozoa</taxon>
        <taxon>Arthropoda</taxon>
        <taxon>Hexapoda</taxon>
        <taxon>Insecta</taxon>
        <taxon>Pterygota</taxon>
        <taxon>Neoptera</taxon>
        <taxon>Endopterygota</taxon>
        <taxon>Diptera</taxon>
        <taxon>Nematocera</taxon>
        <taxon>Culicoidea</taxon>
        <taxon>Culicidae</taxon>
        <taxon>Culicinae</taxon>
        <taxon>Aedini</taxon>
        <taxon>Aedes</taxon>
        <taxon>Stegomyia</taxon>
    </lineage>
</organism>
<evidence type="ECO:0000313" key="2">
    <source>
        <dbReference type="Proteomes" id="UP000069940"/>
    </source>
</evidence>
<proteinExistence type="predicted"/>
<sequence length="179" mass="20230">MGNADFCSLFSLQQNVPVECDVEYVKSLNLTTELPMNFSKTASETAKDEFLLNLRSFLENGWPEKIDKTYLNVHANQHDLEIVEDCVAIGNVTTNAHRNQLKIPSTKPPTLNVMVPVTSSKRSRMVTVMADEDIPTASDSFSAEETISRPINDPVLVPPTLRRSTRTKRRKINEDFIYK</sequence>
<protein>
    <submittedName>
        <fullName evidence="1">Uncharacterized protein</fullName>
    </submittedName>
</protein>
<name>A0ABM1Z0X9_AEDAL</name>
<dbReference type="EnsemblMetazoa" id="AALFPA23_013952.R20233">
    <property type="protein sequence ID" value="AALFPA23_013952.P20233"/>
    <property type="gene ID" value="AALFPA23_013952"/>
</dbReference>
<reference evidence="1" key="2">
    <citation type="submission" date="2025-05" db="UniProtKB">
        <authorList>
            <consortium name="EnsemblMetazoa"/>
        </authorList>
    </citation>
    <scope>IDENTIFICATION</scope>
    <source>
        <strain evidence="1">Foshan</strain>
    </source>
</reference>
<dbReference type="Proteomes" id="UP000069940">
    <property type="component" value="Unassembled WGS sequence"/>
</dbReference>